<feature type="region of interest" description="Disordered" evidence="11">
    <location>
        <begin position="572"/>
        <end position="592"/>
    </location>
</feature>
<dbReference type="InterPro" id="IPR058825">
    <property type="entry name" value="MDM34_N"/>
</dbReference>
<keyword evidence="3 10" id="KW-1134">Transmembrane beta strand</keyword>
<dbReference type="Pfam" id="PF26545">
    <property type="entry name" value="Mdm34_N"/>
    <property type="match status" value="1"/>
</dbReference>
<evidence type="ECO:0000256" key="11">
    <source>
        <dbReference type="SAM" id="MobiDB-lite"/>
    </source>
</evidence>
<feature type="compositionally biased region" description="Polar residues" evidence="11">
    <location>
        <begin position="386"/>
        <end position="406"/>
    </location>
</feature>
<dbReference type="PANTHER" id="PTHR28185:SF1">
    <property type="entry name" value="MITOCHONDRIAL DISTRIBUTION AND MORPHOLOGY PROTEIN 34"/>
    <property type="match status" value="1"/>
</dbReference>
<evidence type="ECO:0000256" key="7">
    <source>
        <dbReference type="ARBA" id="ARBA00023121"/>
    </source>
</evidence>
<dbReference type="PROSITE" id="PS51847">
    <property type="entry name" value="SMP"/>
    <property type="match status" value="1"/>
</dbReference>
<evidence type="ECO:0000256" key="3">
    <source>
        <dbReference type="ARBA" id="ARBA00022452"/>
    </source>
</evidence>
<feature type="compositionally biased region" description="Polar residues" evidence="11">
    <location>
        <begin position="320"/>
        <end position="332"/>
    </location>
</feature>
<protein>
    <recommendedName>
        <fullName evidence="10">Mitochondrial distribution and morphology protein 34</fullName>
    </recommendedName>
</protein>
<dbReference type="GO" id="GO:0008289">
    <property type="term" value="F:lipid binding"/>
    <property type="evidence" value="ECO:0007669"/>
    <property type="project" value="UniProtKB-KW"/>
</dbReference>
<feature type="region of interest" description="Disordered" evidence="11">
    <location>
        <begin position="320"/>
        <end position="542"/>
    </location>
</feature>
<keyword evidence="7" id="KW-0446">Lipid-binding</keyword>
<keyword evidence="5 10" id="KW-1000">Mitochondrion outer membrane</keyword>
<evidence type="ECO:0000313" key="13">
    <source>
        <dbReference type="EMBL" id="KAK3391939.1"/>
    </source>
</evidence>
<dbReference type="PANTHER" id="PTHR28185">
    <property type="entry name" value="MITOCHONDRIAL DISTRIBUTION AND MORPHOLOGY PROTEIN 34"/>
    <property type="match status" value="1"/>
</dbReference>
<sequence length="592" mass="64528">MAFNFNWSPLTADAGFYERARDLLTTALNKSPKPPIIVDDIFVTEFNLGSVPPDLEILEIGDLAEDRFRGIFKMCYSGDAFLTLATRVQANPLNTYISAKPSFTSPEPLTASSSLTIPLQITLSEIKLSAFIILVFSKQKGLTIVFRNDPLESLKVSSTFDSIQFVRDYLQKTIESKLRDLIMDELPAIIHRLSLQLWCPDQVPKEGEEAKEESDAAINPLATPPLDAVDAHGHRLDPVEISSLSLDGGPETQSLFSQKNLEKMDALANAHRTSSLITPNILEVVFRAWAGQSDKADATATPSASTPNLHRTSSYQGSAHTYTFSDNSSQASGHAPSRPTLVSMGSATTGLSLGSGRHSKAGRKKKMRVVNLRSNKTAASEPVSEVGSTSSQAGDSGSEAASTRTPMSEPVIPTTIREAPEDDLVASQTKVRFRPAADATPSPRASESSGSRAVPSVPVTAQPSRVASPQEHVYTRQPSMFPSSPVQQTSAQEMPPSYSSRASEKAEAAAPIYADAKAQQQQFQQQQQQQQQQQWGRAGPQPDMSSVILEQAWITKIAGEIARRVYDEKNRNPSFWEESHQHDIPPPAYEPR</sequence>
<comment type="subunit">
    <text evidence="10">Component of the ER-mitochondria encounter structure (ERMES) or MDM complex, composed of MMM1, MDM10, MDM12 and MDM34.</text>
</comment>
<reference evidence="13" key="1">
    <citation type="journal article" date="2023" name="Mol. Phylogenet. Evol.">
        <title>Genome-scale phylogeny and comparative genomics of the fungal order Sordariales.</title>
        <authorList>
            <person name="Hensen N."/>
            <person name="Bonometti L."/>
            <person name="Westerberg I."/>
            <person name="Brannstrom I.O."/>
            <person name="Guillou S."/>
            <person name="Cros-Aarteil S."/>
            <person name="Calhoun S."/>
            <person name="Haridas S."/>
            <person name="Kuo A."/>
            <person name="Mondo S."/>
            <person name="Pangilinan J."/>
            <person name="Riley R."/>
            <person name="LaButti K."/>
            <person name="Andreopoulos B."/>
            <person name="Lipzen A."/>
            <person name="Chen C."/>
            <person name="Yan M."/>
            <person name="Daum C."/>
            <person name="Ng V."/>
            <person name="Clum A."/>
            <person name="Steindorff A."/>
            <person name="Ohm R.A."/>
            <person name="Martin F."/>
            <person name="Silar P."/>
            <person name="Natvig D.O."/>
            <person name="Lalanne C."/>
            <person name="Gautier V."/>
            <person name="Ament-Velasquez S.L."/>
            <person name="Kruys A."/>
            <person name="Hutchinson M.I."/>
            <person name="Powell A.J."/>
            <person name="Barry K."/>
            <person name="Miller A.N."/>
            <person name="Grigoriev I.V."/>
            <person name="Debuchy R."/>
            <person name="Gladieux P."/>
            <person name="Hiltunen Thoren M."/>
            <person name="Johannesson H."/>
        </authorList>
    </citation>
    <scope>NUCLEOTIDE SEQUENCE</scope>
    <source>
        <strain evidence="13">FGSC 1904</strain>
    </source>
</reference>
<gene>
    <name evidence="10" type="primary">MDM34</name>
    <name evidence="13" type="ORF">B0T20DRAFT_69435</name>
</gene>
<accession>A0AAE0P2A0</accession>
<evidence type="ECO:0000256" key="6">
    <source>
        <dbReference type="ARBA" id="ARBA00023055"/>
    </source>
</evidence>
<dbReference type="Proteomes" id="UP001281003">
    <property type="component" value="Unassembled WGS sequence"/>
</dbReference>
<dbReference type="CDD" id="cd21673">
    <property type="entry name" value="SMP_Mdm34"/>
    <property type="match status" value="1"/>
</dbReference>
<keyword evidence="8 10" id="KW-0496">Mitochondrion</keyword>
<keyword evidence="9 10" id="KW-0472">Membrane</keyword>
<evidence type="ECO:0000256" key="10">
    <source>
        <dbReference type="HAMAP-Rule" id="MF_03105"/>
    </source>
</evidence>
<dbReference type="HAMAP" id="MF_03105">
    <property type="entry name" value="Mdm34"/>
    <property type="match status" value="1"/>
</dbReference>
<evidence type="ECO:0000256" key="5">
    <source>
        <dbReference type="ARBA" id="ARBA00022787"/>
    </source>
</evidence>
<feature type="domain" description="SMP-LTD" evidence="12">
    <location>
        <begin position="1"/>
        <end position="195"/>
    </location>
</feature>
<evidence type="ECO:0000256" key="4">
    <source>
        <dbReference type="ARBA" id="ARBA00022692"/>
    </source>
</evidence>
<evidence type="ECO:0000256" key="8">
    <source>
        <dbReference type="ARBA" id="ARBA00023128"/>
    </source>
</evidence>
<feature type="compositionally biased region" description="Basic residues" evidence="11">
    <location>
        <begin position="357"/>
        <end position="368"/>
    </location>
</feature>
<dbReference type="GO" id="GO:1990456">
    <property type="term" value="P:mitochondrion-endoplasmic reticulum membrane tethering"/>
    <property type="evidence" value="ECO:0007669"/>
    <property type="project" value="TreeGrafter"/>
</dbReference>
<dbReference type="InterPro" id="IPR027536">
    <property type="entry name" value="MDM34"/>
</dbReference>
<dbReference type="InterPro" id="IPR031468">
    <property type="entry name" value="SMP_LBD"/>
</dbReference>
<comment type="caution">
    <text evidence="13">The sequence shown here is derived from an EMBL/GenBank/DDBJ whole genome shotgun (WGS) entry which is preliminary data.</text>
</comment>
<feature type="compositionally biased region" description="Low complexity" evidence="11">
    <location>
        <begin position="508"/>
        <end position="534"/>
    </location>
</feature>
<dbReference type="GO" id="GO:0015914">
    <property type="term" value="P:phospholipid transport"/>
    <property type="evidence" value="ECO:0007669"/>
    <property type="project" value="TreeGrafter"/>
</dbReference>
<name>A0AAE0P2A0_SORBR</name>
<dbReference type="AlphaFoldDB" id="A0AAE0P2A0"/>
<comment type="subcellular location">
    <subcellularLocation>
        <location evidence="1">Membrane</location>
    </subcellularLocation>
    <subcellularLocation>
        <location evidence="10">Mitochondrion outer membrane</location>
        <topology evidence="10">Multi-pass membrane protein</topology>
    </subcellularLocation>
    <text evidence="10">The ERMES/MDM complex localizes to a few discrete foci (around 10 per single cell), that represent mitochondria-endoplasmic reticulum junctions. These foci are often found next to mtDNA nucleoids.</text>
</comment>
<reference evidence="13" key="2">
    <citation type="submission" date="2023-07" db="EMBL/GenBank/DDBJ databases">
        <authorList>
            <consortium name="Lawrence Berkeley National Laboratory"/>
            <person name="Haridas S."/>
            <person name="Hensen N."/>
            <person name="Bonometti L."/>
            <person name="Westerberg I."/>
            <person name="Brannstrom I.O."/>
            <person name="Guillou S."/>
            <person name="Cros-Aarteil S."/>
            <person name="Calhoun S."/>
            <person name="Kuo A."/>
            <person name="Mondo S."/>
            <person name="Pangilinan J."/>
            <person name="Riley R."/>
            <person name="LaButti K."/>
            <person name="Andreopoulos B."/>
            <person name="Lipzen A."/>
            <person name="Chen C."/>
            <person name="Yanf M."/>
            <person name="Daum C."/>
            <person name="Ng V."/>
            <person name="Clum A."/>
            <person name="Steindorff A."/>
            <person name="Ohm R."/>
            <person name="Martin F."/>
            <person name="Silar P."/>
            <person name="Natvig D."/>
            <person name="Lalanne C."/>
            <person name="Gautier V."/>
            <person name="Ament-velasquez S.L."/>
            <person name="Kruys A."/>
            <person name="Hutchinson M.I."/>
            <person name="Powell A.J."/>
            <person name="Barry K."/>
            <person name="Miller A.N."/>
            <person name="Grigoriev I.V."/>
            <person name="Debuchy R."/>
            <person name="Gladieux P."/>
            <person name="Thoren M.H."/>
            <person name="Johannesson H."/>
        </authorList>
    </citation>
    <scope>NUCLEOTIDE SEQUENCE</scope>
    <source>
        <strain evidence="13">FGSC 1904</strain>
    </source>
</reference>
<proteinExistence type="inferred from homology"/>
<keyword evidence="2" id="KW-0813">Transport</keyword>
<evidence type="ECO:0000313" key="14">
    <source>
        <dbReference type="Proteomes" id="UP001281003"/>
    </source>
</evidence>
<evidence type="ECO:0000256" key="2">
    <source>
        <dbReference type="ARBA" id="ARBA00022448"/>
    </source>
</evidence>
<feature type="compositionally biased region" description="Polar residues" evidence="11">
    <location>
        <begin position="476"/>
        <end position="492"/>
    </location>
</feature>
<dbReference type="GO" id="GO:0007005">
    <property type="term" value="P:mitochondrion organization"/>
    <property type="evidence" value="ECO:0007669"/>
    <property type="project" value="InterPro"/>
</dbReference>
<keyword evidence="4 10" id="KW-0812">Transmembrane</keyword>
<comment type="similarity">
    <text evidence="10">Belongs to the MDM34 family.</text>
</comment>
<dbReference type="GO" id="GO:0032865">
    <property type="term" value="C:ERMES complex"/>
    <property type="evidence" value="ECO:0007669"/>
    <property type="project" value="UniProtKB-UniRule"/>
</dbReference>
<feature type="compositionally biased region" description="Basic and acidic residues" evidence="11">
    <location>
        <begin position="572"/>
        <end position="583"/>
    </location>
</feature>
<dbReference type="EMBL" id="JAUTDP010000012">
    <property type="protein sequence ID" value="KAK3391939.1"/>
    <property type="molecule type" value="Genomic_DNA"/>
</dbReference>
<evidence type="ECO:0000256" key="1">
    <source>
        <dbReference type="ARBA" id="ARBA00004370"/>
    </source>
</evidence>
<keyword evidence="6" id="KW-0445">Lipid transport</keyword>
<comment type="function">
    <text evidence="10">Component of the ERMES/MDM complex, which serves as a molecular tether to connect the endoplasmic reticulum (ER) and mitochondria. Components of this complex are involved in the control of mitochondrial shape and protein biogenesis, and function in nonvesicular lipid trafficking between the ER and mitochondria. MDM34 is required for the interaction of the ER-resident membrane protein MMM1 and the outer mitochondrial membrane-resident beta-barrel protein MDM10.</text>
</comment>
<organism evidence="13 14">
    <name type="scientific">Sordaria brevicollis</name>
    <dbReference type="NCBI Taxonomy" id="83679"/>
    <lineage>
        <taxon>Eukaryota</taxon>
        <taxon>Fungi</taxon>
        <taxon>Dikarya</taxon>
        <taxon>Ascomycota</taxon>
        <taxon>Pezizomycotina</taxon>
        <taxon>Sordariomycetes</taxon>
        <taxon>Sordariomycetidae</taxon>
        <taxon>Sordariales</taxon>
        <taxon>Sordariaceae</taxon>
        <taxon>Sordaria</taxon>
    </lineage>
</organism>
<feature type="compositionally biased region" description="Low complexity" evidence="11">
    <location>
        <begin position="343"/>
        <end position="356"/>
    </location>
</feature>
<evidence type="ECO:0000259" key="12">
    <source>
        <dbReference type="PROSITE" id="PS51847"/>
    </source>
</evidence>
<evidence type="ECO:0000256" key="9">
    <source>
        <dbReference type="ARBA" id="ARBA00023136"/>
    </source>
</evidence>
<keyword evidence="14" id="KW-1185">Reference proteome</keyword>
<comment type="domain">
    <text evidence="10">Lacks alpha-helical transmembrane segments, suggesting that it resides in the membrane via beta-sheet conformations similar to those predicted for other outer membrane proteins and porin.</text>
</comment>